<dbReference type="GO" id="GO:0015074">
    <property type="term" value="P:DNA integration"/>
    <property type="evidence" value="ECO:0007669"/>
    <property type="project" value="InterPro"/>
</dbReference>
<reference evidence="3" key="1">
    <citation type="journal article" date="2007" name="In Vitro Cell. Dev. Biol. Plant">
        <title>Disarming and sequencing of Agrobacterium rhizogenes strain K599 (NCPPB2659) plasmid pRi2659.</title>
        <authorList>
            <person name="Mankin S.L."/>
            <person name="Hill D.S."/>
            <person name="Olhoft P.M."/>
            <person name="Toren E."/>
            <person name="Wenck A.R."/>
            <person name="Nea L."/>
            <person name="Xing L."/>
            <person name="Brown J.A."/>
            <person name="Fu H."/>
            <person name="Ireland L."/>
            <person name="Jia H."/>
            <person name="Hillebrand H."/>
            <person name="Jones T."/>
            <person name="Song H.-S."/>
        </authorList>
    </citation>
    <scope>NUCLEOTIDE SEQUENCE</scope>
    <source>
        <strain evidence="3">K599</strain>
        <plasmid evidence="3">pRi2659</plasmid>
    </source>
</reference>
<evidence type="ECO:0000313" key="3">
    <source>
        <dbReference type="EMBL" id="ABW33703.1"/>
    </source>
</evidence>
<sequence>MSRLRTALNRYVGMRQGLGYKYDGPARRLSAFVTFMEARGAETITSDLAMQWVTSMGRQPSWSIRLADVRCFAQHLSHFDLLTEVPPSDAVPPARRTKPYIYSDIEIQALLAAALSLPPANALRRWTYHCLFGLIAVAGLRHSEALGLLRADVDLEQGVLTIRETKFGKSRLVPLHATTIAVLTNYAARRDAHAAACRAVPISSSPNRAADCCINTCTGCSGDYPGKLVYGRRGIAVARGFTIFVTVSPSKP</sequence>
<dbReference type="InterPro" id="IPR013762">
    <property type="entry name" value="Integrase-like_cat_sf"/>
</dbReference>
<feature type="domain" description="Tyr recombinase" evidence="2">
    <location>
        <begin position="96"/>
        <end position="252"/>
    </location>
</feature>
<dbReference type="SUPFAM" id="SSF56349">
    <property type="entry name" value="DNA breaking-rejoining enzymes"/>
    <property type="match status" value="1"/>
</dbReference>
<dbReference type="Pfam" id="PF00589">
    <property type="entry name" value="Phage_integrase"/>
    <property type="match status" value="1"/>
</dbReference>
<dbReference type="InterPro" id="IPR011010">
    <property type="entry name" value="DNA_brk_join_enz"/>
</dbReference>
<dbReference type="Gene3D" id="1.10.443.10">
    <property type="entry name" value="Intergrase catalytic core"/>
    <property type="match status" value="1"/>
</dbReference>
<dbReference type="InterPro" id="IPR002104">
    <property type="entry name" value="Integrase_catalytic"/>
</dbReference>
<proteinExistence type="predicted"/>
<dbReference type="PROSITE" id="PS51898">
    <property type="entry name" value="TYR_RECOMBINASE"/>
    <property type="match status" value="1"/>
</dbReference>
<evidence type="ECO:0000256" key="1">
    <source>
        <dbReference type="ARBA" id="ARBA00023172"/>
    </source>
</evidence>
<protein>
    <submittedName>
        <fullName evidence="3">Rcorf146</fullName>
    </submittedName>
</protein>
<name>A8VZR1_RHIRH</name>
<dbReference type="GO" id="GO:0003677">
    <property type="term" value="F:DNA binding"/>
    <property type="evidence" value="ECO:0007669"/>
    <property type="project" value="InterPro"/>
</dbReference>
<geneLocation type="plasmid" evidence="3">
    <name>pRi2659</name>
</geneLocation>
<organism evidence="3">
    <name type="scientific">Rhizobium rhizogenes</name>
    <name type="common">Agrobacterium rhizogenes</name>
    <dbReference type="NCBI Taxonomy" id="359"/>
    <lineage>
        <taxon>Bacteria</taxon>
        <taxon>Pseudomonadati</taxon>
        <taxon>Pseudomonadota</taxon>
        <taxon>Alphaproteobacteria</taxon>
        <taxon>Hyphomicrobiales</taxon>
        <taxon>Rhizobiaceae</taxon>
        <taxon>Rhizobium/Agrobacterium group</taxon>
        <taxon>Rhizobium</taxon>
    </lineage>
</organism>
<evidence type="ECO:0000259" key="2">
    <source>
        <dbReference type="PROSITE" id="PS51898"/>
    </source>
</evidence>
<dbReference type="EMBL" id="EU186381">
    <property type="protein sequence ID" value="ABW33703.1"/>
    <property type="molecule type" value="Genomic_DNA"/>
</dbReference>
<keyword evidence="3" id="KW-0614">Plasmid</keyword>
<keyword evidence="1" id="KW-0233">DNA recombination</keyword>
<accession>A8VZR1</accession>
<dbReference type="GO" id="GO:0006310">
    <property type="term" value="P:DNA recombination"/>
    <property type="evidence" value="ECO:0007669"/>
    <property type="project" value="UniProtKB-KW"/>
</dbReference>
<dbReference type="AlphaFoldDB" id="A8VZR1"/>